<name>A0AAW1AXZ0_CROAD</name>
<keyword evidence="1" id="KW-1133">Transmembrane helix</keyword>
<dbReference type="EMBL" id="JAOTOJ010000011">
    <property type="protein sequence ID" value="KAK9394612.1"/>
    <property type="molecule type" value="Genomic_DNA"/>
</dbReference>
<accession>A0AAW1AXZ0</accession>
<keyword evidence="1" id="KW-0472">Membrane</keyword>
<keyword evidence="2" id="KW-0732">Signal</keyword>
<feature type="chain" id="PRO_5043329188" evidence="2">
    <location>
        <begin position="19"/>
        <end position="85"/>
    </location>
</feature>
<comment type="caution">
    <text evidence="3">The sequence shown here is derived from an EMBL/GenBank/DDBJ whole genome shotgun (WGS) entry which is preliminary data.</text>
</comment>
<evidence type="ECO:0000313" key="4">
    <source>
        <dbReference type="Proteomes" id="UP001474421"/>
    </source>
</evidence>
<gene>
    <name evidence="3" type="ORF">NXF25_015140</name>
</gene>
<evidence type="ECO:0000313" key="3">
    <source>
        <dbReference type="EMBL" id="KAK9394612.1"/>
    </source>
</evidence>
<sequence>MWSFAVSIFCLLTGFTVAEGPGNYGDCYHINIGIMIGIVAGDLLLTLLLLLPVYCCIHRKGLEKKKKKKKKDEPRNYVNMIGVQK</sequence>
<proteinExistence type="predicted"/>
<evidence type="ECO:0000256" key="1">
    <source>
        <dbReference type="SAM" id="Phobius"/>
    </source>
</evidence>
<organism evidence="3 4">
    <name type="scientific">Crotalus adamanteus</name>
    <name type="common">Eastern diamondback rattlesnake</name>
    <dbReference type="NCBI Taxonomy" id="8729"/>
    <lineage>
        <taxon>Eukaryota</taxon>
        <taxon>Metazoa</taxon>
        <taxon>Chordata</taxon>
        <taxon>Craniata</taxon>
        <taxon>Vertebrata</taxon>
        <taxon>Euteleostomi</taxon>
        <taxon>Lepidosauria</taxon>
        <taxon>Squamata</taxon>
        <taxon>Bifurcata</taxon>
        <taxon>Unidentata</taxon>
        <taxon>Episquamata</taxon>
        <taxon>Toxicofera</taxon>
        <taxon>Serpentes</taxon>
        <taxon>Colubroidea</taxon>
        <taxon>Viperidae</taxon>
        <taxon>Crotalinae</taxon>
        <taxon>Crotalus</taxon>
    </lineage>
</organism>
<dbReference type="Gene3D" id="1.10.287.770">
    <property type="entry name" value="YojJ-like"/>
    <property type="match status" value="1"/>
</dbReference>
<keyword evidence="1" id="KW-0812">Transmembrane</keyword>
<dbReference type="Proteomes" id="UP001474421">
    <property type="component" value="Unassembled WGS sequence"/>
</dbReference>
<keyword evidence="4" id="KW-1185">Reference proteome</keyword>
<dbReference type="AlphaFoldDB" id="A0AAW1AXZ0"/>
<evidence type="ECO:0000256" key="2">
    <source>
        <dbReference type="SAM" id="SignalP"/>
    </source>
</evidence>
<reference evidence="3 4" key="1">
    <citation type="journal article" date="2024" name="Proc. Natl. Acad. Sci. U.S.A.">
        <title>The genetic regulatory architecture and epigenomic basis for age-related changes in rattlesnake venom.</title>
        <authorList>
            <person name="Hogan M.P."/>
            <person name="Holding M.L."/>
            <person name="Nystrom G.S."/>
            <person name="Colston T.J."/>
            <person name="Bartlett D.A."/>
            <person name="Mason A.J."/>
            <person name="Ellsworth S.A."/>
            <person name="Rautsaw R.M."/>
            <person name="Lawrence K.C."/>
            <person name="Strickland J.L."/>
            <person name="He B."/>
            <person name="Fraser P."/>
            <person name="Margres M.J."/>
            <person name="Gilbert D.M."/>
            <person name="Gibbs H.L."/>
            <person name="Parkinson C.L."/>
            <person name="Rokyta D.R."/>
        </authorList>
    </citation>
    <scope>NUCLEOTIDE SEQUENCE [LARGE SCALE GENOMIC DNA]</scope>
    <source>
        <strain evidence="3">DRR0105</strain>
    </source>
</reference>
<feature type="signal peptide" evidence="2">
    <location>
        <begin position="1"/>
        <end position="18"/>
    </location>
</feature>
<protein>
    <submittedName>
        <fullName evidence="3">Hematopoietic cell signal transducer-like</fullName>
    </submittedName>
</protein>
<feature type="transmembrane region" description="Helical" evidence="1">
    <location>
        <begin position="28"/>
        <end position="57"/>
    </location>
</feature>